<dbReference type="RefSeq" id="WP_128914757.1">
    <property type="nucleotide sequence ID" value="NZ_RDSM01000003.1"/>
</dbReference>
<dbReference type="EMBL" id="RDSM01000003">
    <property type="protein sequence ID" value="RXH55082.1"/>
    <property type="molecule type" value="Genomic_DNA"/>
</dbReference>
<dbReference type="EC" id="5.6.2.4" evidence="10"/>
<dbReference type="GO" id="GO:0005737">
    <property type="term" value="C:cytoplasm"/>
    <property type="evidence" value="ECO:0007669"/>
    <property type="project" value="TreeGrafter"/>
</dbReference>
<name>A0A4Q0SXH1_9BACT</name>
<sequence length="574" mass="63458">MRSGTKQHSSAPPDKHSIPWDNILREAKQRFGIKAFRSGQREVLQSIFAGHSILAIMPTGAGKSLTYQLPAIFLPRPVLVVSPLIALMQDQQEKAEEAHIAVDKIDSSLTSRETAVAEDHIAHGRSQLIYVTPERLQNQDFIASLKHAGGISLFVVDEAHCISQWGHDFRPAFLTLGDARKALGNPPILALTATATDAVVTEILEVLHAPDATILNAGTERENLSFAVHATVNNDAKLARITSMIDEENGGSGIIYTASVRSANELHDWLKEHGIAVGHYHGKMPIRERERVQQAFIEGVHRVMIATKAFGLGIDKPDIRFVYHFEFPDSLETYYQEAGRAGRDGLPSRAVLLFRLEDKRIQSYFLGGRYPKVAELEDVFRSLDAADVKSIAGKSGVGLRRTQVILHLLGELKIIRKTRKGYEAADLPTTEKLEQILKVYTDRAHEDKERLSEMMLYAESTRCRVQMIRAYFNEPAGDPCGRCDNCSDGKSAEHSVAELQPVITRVETFTGPIFTTAPETLPAPFGLNPVQVGTSVLHKSFGPGKVLDLHGTNALVRFEKAGTKRLRTDFLSPV</sequence>
<dbReference type="NCBIfam" id="TIGR00614">
    <property type="entry name" value="recQ_fam"/>
    <property type="match status" value="1"/>
</dbReference>
<dbReference type="PANTHER" id="PTHR13710">
    <property type="entry name" value="DNA HELICASE RECQ FAMILY MEMBER"/>
    <property type="match status" value="1"/>
</dbReference>
<dbReference type="GO" id="GO:0003677">
    <property type="term" value="F:DNA binding"/>
    <property type="evidence" value="ECO:0007669"/>
    <property type="project" value="UniProtKB-KW"/>
</dbReference>
<dbReference type="Pfam" id="PF00271">
    <property type="entry name" value="Helicase_C"/>
    <property type="match status" value="1"/>
</dbReference>
<dbReference type="SMART" id="SM00487">
    <property type="entry name" value="DEXDc"/>
    <property type="match status" value="1"/>
</dbReference>
<organism evidence="15 16">
    <name type="scientific">Granulicella sibirica</name>
    <dbReference type="NCBI Taxonomy" id="2479048"/>
    <lineage>
        <taxon>Bacteria</taxon>
        <taxon>Pseudomonadati</taxon>
        <taxon>Acidobacteriota</taxon>
        <taxon>Terriglobia</taxon>
        <taxon>Terriglobales</taxon>
        <taxon>Acidobacteriaceae</taxon>
        <taxon>Granulicella</taxon>
    </lineage>
</organism>
<feature type="domain" description="Helicase C-terminal" evidence="14">
    <location>
        <begin position="237"/>
        <end position="384"/>
    </location>
</feature>
<comment type="caution">
    <text evidence="15">The sequence shown here is derived from an EMBL/GenBank/DDBJ whole genome shotgun (WGS) entry which is preliminary data.</text>
</comment>
<dbReference type="GO" id="GO:0009378">
    <property type="term" value="F:four-way junction helicase activity"/>
    <property type="evidence" value="ECO:0007669"/>
    <property type="project" value="TreeGrafter"/>
</dbReference>
<reference evidence="15 16" key="1">
    <citation type="submission" date="2018-11" db="EMBL/GenBank/DDBJ databases">
        <authorList>
            <person name="Mardanov A.V."/>
            <person name="Ravin N.V."/>
            <person name="Dedysh S.N."/>
        </authorList>
    </citation>
    <scope>NUCLEOTIDE SEQUENCE [LARGE SCALE GENOMIC DNA]</scope>
    <source>
        <strain evidence="15 16">AF10</strain>
    </source>
</reference>
<evidence type="ECO:0000256" key="5">
    <source>
        <dbReference type="ARBA" id="ARBA00022806"/>
    </source>
</evidence>
<dbReference type="GO" id="GO:0006310">
    <property type="term" value="P:DNA recombination"/>
    <property type="evidence" value="ECO:0007669"/>
    <property type="project" value="InterPro"/>
</dbReference>
<evidence type="ECO:0000256" key="10">
    <source>
        <dbReference type="ARBA" id="ARBA00034808"/>
    </source>
</evidence>
<dbReference type="Gene3D" id="3.40.50.300">
    <property type="entry name" value="P-loop containing nucleotide triphosphate hydrolases"/>
    <property type="match status" value="2"/>
</dbReference>
<reference evidence="16" key="2">
    <citation type="submission" date="2019-02" db="EMBL/GenBank/DDBJ databases">
        <title>Granulicella sibirica sp. nov., a psychrotolerant acidobacterium isolated from an organic soil layer in forested tundra, West Siberia.</title>
        <authorList>
            <person name="Oshkin I.Y."/>
            <person name="Kulichevskaya I.S."/>
            <person name="Rijpstra W.I.C."/>
            <person name="Sinninghe Damste J.S."/>
            <person name="Rakitin A.L."/>
            <person name="Ravin N.V."/>
            <person name="Dedysh S.N."/>
        </authorList>
    </citation>
    <scope>NUCLEOTIDE SEQUENCE [LARGE SCALE GENOMIC DNA]</scope>
    <source>
        <strain evidence="16">AF10</strain>
    </source>
</reference>
<dbReference type="PROSITE" id="PS00690">
    <property type="entry name" value="DEAH_ATP_HELICASE"/>
    <property type="match status" value="1"/>
</dbReference>
<evidence type="ECO:0000256" key="8">
    <source>
        <dbReference type="ARBA" id="ARBA00023235"/>
    </source>
</evidence>
<comment type="similarity">
    <text evidence="1">Belongs to the helicase family. RecQ subfamily.</text>
</comment>
<keyword evidence="8" id="KW-0413">Isomerase</keyword>
<proteinExistence type="inferred from homology"/>
<dbReference type="GO" id="GO:0046872">
    <property type="term" value="F:metal ion binding"/>
    <property type="evidence" value="ECO:0007669"/>
    <property type="project" value="UniProtKB-KW"/>
</dbReference>
<keyword evidence="3" id="KW-0547">Nucleotide-binding</keyword>
<dbReference type="GO" id="GO:0043138">
    <property type="term" value="F:3'-5' DNA helicase activity"/>
    <property type="evidence" value="ECO:0007669"/>
    <property type="project" value="UniProtKB-EC"/>
</dbReference>
<evidence type="ECO:0000313" key="16">
    <source>
        <dbReference type="Proteomes" id="UP000289437"/>
    </source>
</evidence>
<dbReference type="GO" id="GO:0005524">
    <property type="term" value="F:ATP binding"/>
    <property type="evidence" value="ECO:0007669"/>
    <property type="project" value="UniProtKB-KW"/>
</dbReference>
<dbReference type="PROSITE" id="PS51194">
    <property type="entry name" value="HELICASE_CTER"/>
    <property type="match status" value="1"/>
</dbReference>
<dbReference type="GO" id="GO:0043590">
    <property type="term" value="C:bacterial nucleoid"/>
    <property type="evidence" value="ECO:0007669"/>
    <property type="project" value="TreeGrafter"/>
</dbReference>
<protein>
    <recommendedName>
        <fullName evidence="11">ATP-dependent DNA helicase RecQ</fullName>
        <ecNumber evidence="10">5.6.2.4</ecNumber>
    </recommendedName>
    <alternativeName>
        <fullName evidence="12">DNA 3'-5' helicase RecQ</fullName>
    </alternativeName>
</protein>
<evidence type="ECO:0000256" key="12">
    <source>
        <dbReference type="ARBA" id="ARBA00044550"/>
    </source>
</evidence>
<dbReference type="GO" id="GO:0030894">
    <property type="term" value="C:replisome"/>
    <property type="evidence" value="ECO:0007669"/>
    <property type="project" value="TreeGrafter"/>
</dbReference>
<dbReference type="Pfam" id="PF16124">
    <property type="entry name" value="RecQ_Zn_bind"/>
    <property type="match status" value="1"/>
</dbReference>
<dbReference type="InterPro" id="IPR001650">
    <property type="entry name" value="Helicase_C-like"/>
</dbReference>
<dbReference type="Proteomes" id="UP000289437">
    <property type="component" value="Unassembled WGS sequence"/>
</dbReference>
<dbReference type="CDD" id="cd17920">
    <property type="entry name" value="DEXHc_RecQ"/>
    <property type="match status" value="1"/>
</dbReference>
<evidence type="ECO:0000259" key="13">
    <source>
        <dbReference type="PROSITE" id="PS51192"/>
    </source>
</evidence>
<keyword evidence="7" id="KW-0238">DNA-binding</keyword>
<keyword evidence="16" id="KW-1185">Reference proteome</keyword>
<accession>A0A4Q0SXH1</accession>
<keyword evidence="6" id="KW-0067">ATP-binding</keyword>
<evidence type="ECO:0000256" key="11">
    <source>
        <dbReference type="ARBA" id="ARBA00044535"/>
    </source>
</evidence>
<dbReference type="InterPro" id="IPR002464">
    <property type="entry name" value="DNA/RNA_helicase_DEAH_CS"/>
</dbReference>
<keyword evidence="5 15" id="KW-0347">Helicase</keyword>
<dbReference type="AlphaFoldDB" id="A0A4Q0SXH1"/>
<evidence type="ECO:0000256" key="6">
    <source>
        <dbReference type="ARBA" id="ARBA00022840"/>
    </source>
</evidence>
<dbReference type="InterPro" id="IPR027417">
    <property type="entry name" value="P-loop_NTPase"/>
</dbReference>
<gene>
    <name evidence="15" type="ORF">GRAN_4186</name>
</gene>
<dbReference type="InterPro" id="IPR004589">
    <property type="entry name" value="DNA_helicase_ATP-dep_RecQ"/>
</dbReference>
<dbReference type="PROSITE" id="PS51192">
    <property type="entry name" value="HELICASE_ATP_BIND_1"/>
    <property type="match status" value="1"/>
</dbReference>
<dbReference type="InterPro" id="IPR011545">
    <property type="entry name" value="DEAD/DEAH_box_helicase_dom"/>
</dbReference>
<dbReference type="PANTHER" id="PTHR13710:SF105">
    <property type="entry name" value="ATP-DEPENDENT DNA HELICASE Q1"/>
    <property type="match status" value="1"/>
</dbReference>
<keyword evidence="4" id="KW-0378">Hydrolase</keyword>
<evidence type="ECO:0000256" key="1">
    <source>
        <dbReference type="ARBA" id="ARBA00005446"/>
    </source>
</evidence>
<dbReference type="GO" id="GO:0006281">
    <property type="term" value="P:DNA repair"/>
    <property type="evidence" value="ECO:0007669"/>
    <property type="project" value="TreeGrafter"/>
</dbReference>
<evidence type="ECO:0000256" key="9">
    <source>
        <dbReference type="ARBA" id="ARBA00034617"/>
    </source>
</evidence>
<comment type="catalytic activity">
    <reaction evidence="9">
        <text>Couples ATP hydrolysis with the unwinding of duplex DNA by translocating in the 3'-5' direction.</text>
        <dbReference type="EC" id="5.6.2.4"/>
    </reaction>
</comment>
<evidence type="ECO:0000313" key="15">
    <source>
        <dbReference type="EMBL" id="RXH55082.1"/>
    </source>
</evidence>
<feature type="domain" description="Helicase ATP-binding" evidence="13">
    <location>
        <begin position="44"/>
        <end position="213"/>
    </location>
</feature>
<evidence type="ECO:0000256" key="7">
    <source>
        <dbReference type="ARBA" id="ARBA00023125"/>
    </source>
</evidence>
<dbReference type="InterPro" id="IPR032284">
    <property type="entry name" value="RecQ_Zn-bd"/>
</dbReference>
<dbReference type="GO" id="GO:0016787">
    <property type="term" value="F:hydrolase activity"/>
    <property type="evidence" value="ECO:0007669"/>
    <property type="project" value="UniProtKB-KW"/>
</dbReference>
<dbReference type="SUPFAM" id="SSF52540">
    <property type="entry name" value="P-loop containing nucleoside triphosphate hydrolases"/>
    <property type="match status" value="1"/>
</dbReference>
<evidence type="ECO:0000256" key="3">
    <source>
        <dbReference type="ARBA" id="ARBA00022741"/>
    </source>
</evidence>
<evidence type="ECO:0000256" key="4">
    <source>
        <dbReference type="ARBA" id="ARBA00022801"/>
    </source>
</evidence>
<dbReference type="SMART" id="SM00490">
    <property type="entry name" value="HELICc"/>
    <property type="match status" value="1"/>
</dbReference>
<evidence type="ECO:0000259" key="14">
    <source>
        <dbReference type="PROSITE" id="PS51194"/>
    </source>
</evidence>
<dbReference type="InterPro" id="IPR014001">
    <property type="entry name" value="Helicase_ATP-bd"/>
</dbReference>
<dbReference type="OrthoDB" id="9763310at2"/>
<evidence type="ECO:0000256" key="2">
    <source>
        <dbReference type="ARBA" id="ARBA00022723"/>
    </source>
</evidence>
<keyword evidence="2" id="KW-0479">Metal-binding</keyword>
<dbReference type="Pfam" id="PF00270">
    <property type="entry name" value="DEAD"/>
    <property type="match status" value="1"/>
</dbReference>